<gene>
    <name evidence="7" type="primary">Aste57867_11435</name>
    <name evidence="6" type="ORF">As57867_011393</name>
    <name evidence="7" type="ORF">ASTE57867_11435</name>
</gene>
<evidence type="ECO:0000313" key="8">
    <source>
        <dbReference type="Proteomes" id="UP000332933"/>
    </source>
</evidence>
<keyword evidence="4" id="KW-1133">Transmembrane helix</keyword>
<evidence type="ECO:0000256" key="4">
    <source>
        <dbReference type="SAM" id="Phobius"/>
    </source>
</evidence>
<proteinExistence type="inferred from homology"/>
<dbReference type="PANTHER" id="PTHR43780:SF7">
    <property type="entry name" value="D-CYSTEINE DESULFHYDRASE 2, MITOCHONDRIAL"/>
    <property type="match status" value="1"/>
</dbReference>
<keyword evidence="4" id="KW-0472">Membrane</keyword>
<protein>
    <submittedName>
        <fullName evidence="7">Aste57867_11435 protein</fullName>
    </submittedName>
</protein>
<evidence type="ECO:0000256" key="1">
    <source>
        <dbReference type="ARBA" id="ARBA00001933"/>
    </source>
</evidence>
<dbReference type="InterPro" id="IPR001926">
    <property type="entry name" value="TrpB-like_PALP"/>
</dbReference>
<reference evidence="7 8" key="1">
    <citation type="submission" date="2019-03" db="EMBL/GenBank/DDBJ databases">
        <authorList>
            <person name="Gaulin E."/>
            <person name="Dumas B."/>
        </authorList>
    </citation>
    <scope>NUCLEOTIDE SEQUENCE [LARGE SCALE GENOMIC DNA]</scope>
    <source>
        <strain evidence="7">CBS 568.67</strain>
    </source>
</reference>
<keyword evidence="8" id="KW-1185">Reference proteome</keyword>
<feature type="transmembrane region" description="Helical" evidence="4">
    <location>
        <begin position="6"/>
        <end position="30"/>
    </location>
</feature>
<dbReference type="AlphaFoldDB" id="A0A485KSZ4"/>
<dbReference type="Gene3D" id="3.40.50.1100">
    <property type="match status" value="1"/>
</dbReference>
<evidence type="ECO:0000256" key="3">
    <source>
        <dbReference type="ARBA" id="ARBA00022898"/>
    </source>
</evidence>
<reference evidence="6" key="2">
    <citation type="submission" date="2019-06" db="EMBL/GenBank/DDBJ databases">
        <title>Genomics analysis of Aphanomyces spp. identifies a new class of oomycete effector associated with host adaptation.</title>
        <authorList>
            <person name="Gaulin E."/>
        </authorList>
    </citation>
    <scope>NUCLEOTIDE SEQUENCE</scope>
    <source>
        <strain evidence="6">CBS 578.67</strain>
    </source>
</reference>
<dbReference type="InterPro" id="IPR027278">
    <property type="entry name" value="ACCD_DCysDesulf"/>
</dbReference>
<keyword evidence="3" id="KW-0663">Pyridoxal phosphate</keyword>
<accession>A0A485KSZ4</accession>
<evidence type="ECO:0000256" key="2">
    <source>
        <dbReference type="ARBA" id="ARBA00008639"/>
    </source>
</evidence>
<dbReference type="GO" id="GO:0019148">
    <property type="term" value="F:D-cysteine desulfhydrase activity"/>
    <property type="evidence" value="ECO:0007669"/>
    <property type="project" value="TreeGrafter"/>
</dbReference>
<feature type="domain" description="Tryptophan synthase beta chain-like PALP" evidence="5">
    <location>
        <begin position="76"/>
        <end position="267"/>
    </location>
</feature>
<dbReference type="PANTHER" id="PTHR43780">
    <property type="entry name" value="1-AMINOCYCLOPROPANE-1-CARBOXYLATE DEAMINASE-RELATED"/>
    <property type="match status" value="1"/>
</dbReference>
<name>A0A485KSZ4_9STRA</name>
<dbReference type="EMBL" id="VJMH01005282">
    <property type="protein sequence ID" value="KAF0697903.1"/>
    <property type="molecule type" value="Genomic_DNA"/>
</dbReference>
<dbReference type="SUPFAM" id="SSF53686">
    <property type="entry name" value="Tryptophan synthase beta subunit-like PLP-dependent enzymes"/>
    <property type="match status" value="1"/>
</dbReference>
<comment type="similarity">
    <text evidence="2">Belongs to the ACC deaminase/D-cysteine desulfhydrase family.</text>
</comment>
<sequence length="503" mass="55532">MVNHWMWISIGAAVLVAIMCICIGLMLFVLTALYDSIGPVPPPTLPASTETDDEPCALFRHLPFLKPHLAWTPLGDFPTPIHRARLPNLLSSGRAGTFFLKREDLASPFYGGNKVRTLQHQLASCVLHHAMHPEARFLVVGSSGSNQNVAAVVHGRRVGLAVHPFWPMHDKPDLDNTLNFLSILSFNPPIQYHNTTFHTWRAILRSLFFSTDKVFPMGGHNLLGILGQVGGVLELAEQIRRGDMPDVDVLYVAAGSACTLTGLVLGVCLCRHLGLPAFRSPTFEIAAVPIQPEIARLERRLGVFNAAWTAFVPLTPRYGFRRVARFLMQTGLDVNLEPLAVAFFGSHVRLVTDADLVGKYGAHTTRSLAAAAFDSVMEIDGPLPAWMESTTTKEGRDVRPWLCGHFVAKVFAMLVEDLIDEDEGCENARTKKKTRLLWQTKSLVQPRGPADEWSRFVELTAASKGLATWANKGHAHSLLRRGRVHVPDGRPETYQGLMTSVNI</sequence>
<dbReference type="InterPro" id="IPR036052">
    <property type="entry name" value="TrpB-like_PALP_sf"/>
</dbReference>
<keyword evidence="4" id="KW-0812">Transmembrane</keyword>
<evidence type="ECO:0000259" key="5">
    <source>
        <dbReference type="Pfam" id="PF00291"/>
    </source>
</evidence>
<dbReference type="Pfam" id="PF00291">
    <property type="entry name" value="PALP"/>
    <property type="match status" value="1"/>
</dbReference>
<evidence type="ECO:0000313" key="6">
    <source>
        <dbReference type="EMBL" id="KAF0697903.1"/>
    </source>
</evidence>
<dbReference type="OrthoDB" id="10266364at2759"/>
<dbReference type="Proteomes" id="UP000332933">
    <property type="component" value="Unassembled WGS sequence"/>
</dbReference>
<organism evidence="7 8">
    <name type="scientific">Aphanomyces stellatus</name>
    <dbReference type="NCBI Taxonomy" id="120398"/>
    <lineage>
        <taxon>Eukaryota</taxon>
        <taxon>Sar</taxon>
        <taxon>Stramenopiles</taxon>
        <taxon>Oomycota</taxon>
        <taxon>Saprolegniomycetes</taxon>
        <taxon>Saprolegniales</taxon>
        <taxon>Verrucalvaceae</taxon>
        <taxon>Aphanomyces</taxon>
    </lineage>
</organism>
<evidence type="ECO:0000313" key="7">
    <source>
        <dbReference type="EMBL" id="VFT88296.1"/>
    </source>
</evidence>
<dbReference type="EMBL" id="CAADRA010005303">
    <property type="protein sequence ID" value="VFT88296.1"/>
    <property type="molecule type" value="Genomic_DNA"/>
</dbReference>
<comment type="cofactor">
    <cofactor evidence="1">
        <name>pyridoxal 5'-phosphate</name>
        <dbReference type="ChEBI" id="CHEBI:597326"/>
    </cofactor>
</comment>